<accession>A0A6L2NVY1</accession>
<proteinExistence type="predicted"/>
<evidence type="ECO:0000313" key="2">
    <source>
        <dbReference type="EMBL" id="GEU90438.1"/>
    </source>
</evidence>
<comment type="caution">
    <text evidence="2">The sequence shown here is derived from an EMBL/GenBank/DDBJ whole genome shotgun (WGS) entry which is preliminary data.</text>
</comment>
<dbReference type="AlphaFoldDB" id="A0A6L2NVY1"/>
<feature type="region of interest" description="Disordered" evidence="1">
    <location>
        <begin position="110"/>
        <end position="166"/>
    </location>
</feature>
<sequence length="209" mass="24348">MAKAKENVLSVEIQIISSENVRNYQDIIIKRRLLEDLGVIATKMKKRRQRTKSVLWLKLPMRIECAKANPTANLPYCMFLTRLYRYIMETYPHLDNGTYDSVEQVIRPFALRQTRRPRSDHGKVRRSVSSSSSHHQGMSSHQHDDDDVETSRASTPSPSTYFNSLNPLNYQNYQIPSSSEQINETLFARQITLLNQTQRMHEEMRGGFK</sequence>
<feature type="compositionally biased region" description="Polar residues" evidence="1">
    <location>
        <begin position="151"/>
        <end position="166"/>
    </location>
</feature>
<dbReference type="EMBL" id="BKCJ010010185">
    <property type="protein sequence ID" value="GEU90438.1"/>
    <property type="molecule type" value="Genomic_DNA"/>
</dbReference>
<evidence type="ECO:0000256" key="1">
    <source>
        <dbReference type="SAM" id="MobiDB-lite"/>
    </source>
</evidence>
<organism evidence="2">
    <name type="scientific">Tanacetum cinerariifolium</name>
    <name type="common">Dalmatian daisy</name>
    <name type="synonym">Chrysanthemum cinerariifolium</name>
    <dbReference type="NCBI Taxonomy" id="118510"/>
    <lineage>
        <taxon>Eukaryota</taxon>
        <taxon>Viridiplantae</taxon>
        <taxon>Streptophyta</taxon>
        <taxon>Embryophyta</taxon>
        <taxon>Tracheophyta</taxon>
        <taxon>Spermatophyta</taxon>
        <taxon>Magnoliopsida</taxon>
        <taxon>eudicotyledons</taxon>
        <taxon>Gunneridae</taxon>
        <taxon>Pentapetalae</taxon>
        <taxon>asterids</taxon>
        <taxon>campanulids</taxon>
        <taxon>Asterales</taxon>
        <taxon>Asteraceae</taxon>
        <taxon>Asteroideae</taxon>
        <taxon>Anthemideae</taxon>
        <taxon>Anthemidinae</taxon>
        <taxon>Tanacetum</taxon>
    </lineage>
</organism>
<feature type="compositionally biased region" description="Low complexity" evidence="1">
    <location>
        <begin position="127"/>
        <end position="140"/>
    </location>
</feature>
<protein>
    <submittedName>
        <fullName evidence="2">Peptidyl-tRNA hydrolase family protein</fullName>
    </submittedName>
</protein>
<reference evidence="2" key="1">
    <citation type="journal article" date="2019" name="Sci. Rep.">
        <title>Draft genome of Tanacetum cinerariifolium, the natural source of mosquito coil.</title>
        <authorList>
            <person name="Yamashiro T."/>
            <person name="Shiraishi A."/>
            <person name="Satake H."/>
            <person name="Nakayama K."/>
        </authorList>
    </citation>
    <scope>NUCLEOTIDE SEQUENCE</scope>
</reference>
<keyword evidence="2" id="KW-0378">Hydrolase</keyword>
<gene>
    <name evidence="2" type="ORF">Tci_062416</name>
</gene>
<dbReference type="GO" id="GO:0016787">
    <property type="term" value="F:hydrolase activity"/>
    <property type="evidence" value="ECO:0007669"/>
    <property type="project" value="UniProtKB-KW"/>
</dbReference>
<name>A0A6L2NVY1_TANCI</name>